<dbReference type="InterPro" id="IPR004358">
    <property type="entry name" value="Sig_transdc_His_kin-like_C"/>
</dbReference>
<dbReference type="GO" id="GO:0016036">
    <property type="term" value="P:cellular response to phosphate starvation"/>
    <property type="evidence" value="ECO:0007669"/>
    <property type="project" value="TreeGrafter"/>
</dbReference>
<dbReference type="PRINTS" id="PR00344">
    <property type="entry name" value="BCTRLSENSOR"/>
</dbReference>
<dbReference type="SUPFAM" id="SSF55874">
    <property type="entry name" value="ATPase domain of HSP90 chaperone/DNA topoisomerase II/histidine kinase"/>
    <property type="match status" value="1"/>
</dbReference>
<evidence type="ECO:0000259" key="12">
    <source>
        <dbReference type="PROSITE" id="PS50885"/>
    </source>
</evidence>
<dbReference type="InterPro" id="IPR003660">
    <property type="entry name" value="HAMP_dom"/>
</dbReference>
<comment type="subcellular location">
    <subcellularLocation>
        <location evidence="2">Membrane</location>
    </subcellularLocation>
</comment>
<keyword evidence="4" id="KW-0597">Phosphoprotein</keyword>
<feature type="domain" description="HAMP" evidence="12">
    <location>
        <begin position="195"/>
        <end position="247"/>
    </location>
</feature>
<dbReference type="Pfam" id="PF02518">
    <property type="entry name" value="HATPase_c"/>
    <property type="match status" value="1"/>
</dbReference>
<dbReference type="InterPro" id="IPR036890">
    <property type="entry name" value="HATPase_C_sf"/>
</dbReference>
<dbReference type="InterPro" id="IPR050351">
    <property type="entry name" value="BphY/WalK/GraS-like"/>
</dbReference>
<name>A0A1G1L1Y6_9BACT</name>
<accession>A0A1G1L1Y6</accession>
<evidence type="ECO:0000256" key="3">
    <source>
        <dbReference type="ARBA" id="ARBA00012438"/>
    </source>
</evidence>
<dbReference type="SMART" id="SM00091">
    <property type="entry name" value="PAS"/>
    <property type="match status" value="1"/>
</dbReference>
<evidence type="ECO:0000256" key="8">
    <source>
        <dbReference type="ARBA" id="ARBA00023136"/>
    </source>
</evidence>
<dbReference type="NCBIfam" id="NF046044">
    <property type="entry name" value="PnpS"/>
    <property type="match status" value="1"/>
</dbReference>
<keyword evidence="9" id="KW-0812">Transmembrane</keyword>
<dbReference type="InterPro" id="IPR000014">
    <property type="entry name" value="PAS"/>
</dbReference>
<dbReference type="GO" id="GO:0000155">
    <property type="term" value="F:phosphorelay sensor kinase activity"/>
    <property type="evidence" value="ECO:0007669"/>
    <property type="project" value="InterPro"/>
</dbReference>
<dbReference type="SUPFAM" id="SSF55785">
    <property type="entry name" value="PYP-like sensor domain (PAS domain)"/>
    <property type="match status" value="1"/>
</dbReference>
<feature type="domain" description="Histidine kinase" evidence="10">
    <location>
        <begin position="375"/>
        <end position="593"/>
    </location>
</feature>
<dbReference type="PANTHER" id="PTHR45453:SF1">
    <property type="entry name" value="PHOSPHATE REGULON SENSOR PROTEIN PHOR"/>
    <property type="match status" value="1"/>
</dbReference>
<dbReference type="GO" id="GO:0004721">
    <property type="term" value="F:phosphoprotein phosphatase activity"/>
    <property type="evidence" value="ECO:0007669"/>
    <property type="project" value="TreeGrafter"/>
</dbReference>
<sequence>MRKSFSRKLALTYGLLFLLVFIGTYFYSSKVIENRVTGQLEESLTVQAKLLRHILTPLLIETNDQSKLGELVRELGKEERVRLTVIDPGGVVLADSEIESEKLGEVENHKMRPEIQEAFTGNIGKSVRYSMTLNTKMLYMAFPTTNDQETVIAVLRLALPLNTVHEMLRDAGHPLLAGSGAGILFVLILSFFLNHSVSKKVTKLTEAAKYYSEGDFTRRVHVSSGDELEILAKAMNQMAFTIKERISEIESERAKFSAILANMAEGVIAIDCSGKILIVNPSAERIFNIQSQDARGRGLIEVIRNKKIDEIMMEAIKVQSLVSTEIEIPQSENKFLKVSALGLSKEEGSVAGILVISDISEIRKLENVRREFVANVSHELRTPLTSIKGFIETLLGGALSDGERSKEFLKMMEEDTARLTRLIDDLLELSKIESKEADLKTELLVLSQEMEKVILAFELQFKEKKIYFENRISENQTIKVFANRDGLKQVLVNLIDNAIKYNKENGKIFIWAEQKKKDIEIFVEDTGCGIPEGAIARVFERFYRVDRARSRGLGGTGLGLSIVKHIVEAHGGKVSCQSELGKGSVFSFTLPVA</sequence>
<feature type="transmembrane region" description="Helical" evidence="9">
    <location>
        <begin position="175"/>
        <end position="193"/>
    </location>
</feature>
<keyword evidence="9" id="KW-1133">Transmembrane helix</keyword>
<dbReference type="Proteomes" id="UP000178187">
    <property type="component" value="Unassembled WGS sequence"/>
</dbReference>
<dbReference type="FunFam" id="1.10.287.130:FF:000001">
    <property type="entry name" value="Two-component sensor histidine kinase"/>
    <property type="match status" value="1"/>
</dbReference>
<dbReference type="Gene3D" id="3.30.450.20">
    <property type="entry name" value="PAS domain"/>
    <property type="match status" value="1"/>
</dbReference>
<evidence type="ECO:0000259" key="10">
    <source>
        <dbReference type="PROSITE" id="PS50109"/>
    </source>
</evidence>
<evidence type="ECO:0000256" key="9">
    <source>
        <dbReference type="SAM" id="Phobius"/>
    </source>
</evidence>
<evidence type="ECO:0000256" key="6">
    <source>
        <dbReference type="ARBA" id="ARBA00022777"/>
    </source>
</evidence>
<dbReference type="SMART" id="SM00388">
    <property type="entry name" value="HisKA"/>
    <property type="match status" value="1"/>
</dbReference>
<keyword evidence="6" id="KW-0418">Kinase</keyword>
<protein>
    <recommendedName>
        <fullName evidence="3">histidine kinase</fullName>
        <ecNumber evidence="3">2.7.13.3</ecNumber>
    </recommendedName>
</protein>
<dbReference type="CDD" id="cd00075">
    <property type="entry name" value="HATPase"/>
    <property type="match status" value="1"/>
</dbReference>
<organism evidence="13 14">
    <name type="scientific">Candidatus Danuiimicrobium aquiferis</name>
    <dbReference type="NCBI Taxonomy" id="1801832"/>
    <lineage>
        <taxon>Bacteria</taxon>
        <taxon>Pseudomonadati</taxon>
        <taxon>Candidatus Omnitrophota</taxon>
        <taxon>Candidatus Danuiimicrobium</taxon>
    </lineage>
</organism>
<dbReference type="Gene3D" id="6.10.340.10">
    <property type="match status" value="1"/>
</dbReference>
<dbReference type="Pfam" id="PF00512">
    <property type="entry name" value="HisKA"/>
    <property type="match status" value="1"/>
</dbReference>
<evidence type="ECO:0000256" key="4">
    <source>
        <dbReference type="ARBA" id="ARBA00022553"/>
    </source>
</evidence>
<reference evidence="13 14" key="1">
    <citation type="journal article" date="2016" name="Nat. Commun.">
        <title>Thousands of microbial genomes shed light on interconnected biogeochemical processes in an aquifer system.</title>
        <authorList>
            <person name="Anantharaman K."/>
            <person name="Brown C.T."/>
            <person name="Hug L.A."/>
            <person name="Sharon I."/>
            <person name="Castelle C.J."/>
            <person name="Probst A.J."/>
            <person name="Thomas B.C."/>
            <person name="Singh A."/>
            <person name="Wilkins M.J."/>
            <person name="Karaoz U."/>
            <person name="Brodie E.L."/>
            <person name="Williams K.H."/>
            <person name="Hubbard S.S."/>
            <person name="Banfield J.F."/>
        </authorList>
    </citation>
    <scope>NUCLEOTIDE SEQUENCE [LARGE SCALE GENOMIC DNA]</scope>
</reference>
<dbReference type="PROSITE" id="PS50885">
    <property type="entry name" value="HAMP"/>
    <property type="match status" value="1"/>
</dbReference>
<evidence type="ECO:0000256" key="7">
    <source>
        <dbReference type="ARBA" id="ARBA00023012"/>
    </source>
</evidence>
<keyword evidence="7" id="KW-0902">Two-component regulatory system</keyword>
<dbReference type="NCBIfam" id="TIGR00229">
    <property type="entry name" value="sensory_box"/>
    <property type="match status" value="1"/>
</dbReference>
<evidence type="ECO:0000313" key="14">
    <source>
        <dbReference type="Proteomes" id="UP000178187"/>
    </source>
</evidence>
<dbReference type="CDD" id="cd00082">
    <property type="entry name" value="HisKA"/>
    <property type="match status" value="1"/>
</dbReference>
<dbReference type="SUPFAM" id="SSF158472">
    <property type="entry name" value="HAMP domain-like"/>
    <property type="match status" value="1"/>
</dbReference>
<proteinExistence type="predicted"/>
<dbReference type="EMBL" id="MHFR01000014">
    <property type="protein sequence ID" value="OGW99128.1"/>
    <property type="molecule type" value="Genomic_DNA"/>
</dbReference>
<gene>
    <name evidence="13" type="ORF">A3G33_07775</name>
</gene>
<dbReference type="CDD" id="cd06225">
    <property type="entry name" value="HAMP"/>
    <property type="match status" value="1"/>
</dbReference>
<dbReference type="GO" id="GO:0005886">
    <property type="term" value="C:plasma membrane"/>
    <property type="evidence" value="ECO:0007669"/>
    <property type="project" value="TreeGrafter"/>
</dbReference>
<dbReference type="InterPro" id="IPR005467">
    <property type="entry name" value="His_kinase_dom"/>
</dbReference>
<dbReference type="SMART" id="SM00387">
    <property type="entry name" value="HATPase_c"/>
    <property type="match status" value="1"/>
</dbReference>
<dbReference type="InterPro" id="IPR036097">
    <property type="entry name" value="HisK_dim/P_sf"/>
</dbReference>
<keyword evidence="8 9" id="KW-0472">Membrane</keyword>
<evidence type="ECO:0000256" key="2">
    <source>
        <dbReference type="ARBA" id="ARBA00004370"/>
    </source>
</evidence>
<dbReference type="InterPro" id="IPR003594">
    <property type="entry name" value="HATPase_dom"/>
</dbReference>
<dbReference type="InterPro" id="IPR013767">
    <property type="entry name" value="PAS_fold"/>
</dbReference>
<comment type="caution">
    <text evidence="13">The sequence shown here is derived from an EMBL/GenBank/DDBJ whole genome shotgun (WGS) entry which is preliminary data.</text>
</comment>
<keyword evidence="5" id="KW-0808">Transferase</keyword>
<dbReference type="AlphaFoldDB" id="A0A1G1L1Y6"/>
<dbReference type="PROSITE" id="PS50109">
    <property type="entry name" value="HIS_KIN"/>
    <property type="match status" value="1"/>
</dbReference>
<dbReference type="Gene3D" id="1.10.287.130">
    <property type="match status" value="1"/>
</dbReference>
<dbReference type="InterPro" id="IPR035965">
    <property type="entry name" value="PAS-like_dom_sf"/>
</dbReference>
<evidence type="ECO:0000259" key="11">
    <source>
        <dbReference type="PROSITE" id="PS50112"/>
    </source>
</evidence>
<dbReference type="FunFam" id="3.30.565.10:FF:000006">
    <property type="entry name" value="Sensor histidine kinase WalK"/>
    <property type="match status" value="1"/>
</dbReference>
<dbReference type="InterPro" id="IPR003661">
    <property type="entry name" value="HisK_dim/P_dom"/>
</dbReference>
<feature type="domain" description="PAS" evidence="11">
    <location>
        <begin position="252"/>
        <end position="325"/>
    </location>
</feature>
<dbReference type="EC" id="2.7.13.3" evidence="3"/>
<dbReference type="GO" id="GO:0006355">
    <property type="term" value="P:regulation of DNA-templated transcription"/>
    <property type="evidence" value="ECO:0007669"/>
    <property type="project" value="InterPro"/>
</dbReference>
<dbReference type="CDD" id="cd00130">
    <property type="entry name" value="PAS"/>
    <property type="match status" value="1"/>
</dbReference>
<dbReference type="Pfam" id="PF00989">
    <property type="entry name" value="PAS"/>
    <property type="match status" value="1"/>
</dbReference>
<dbReference type="Gene3D" id="3.30.565.10">
    <property type="entry name" value="Histidine kinase-like ATPase, C-terminal domain"/>
    <property type="match status" value="1"/>
</dbReference>
<dbReference type="SUPFAM" id="SSF47384">
    <property type="entry name" value="Homodimeric domain of signal transducing histidine kinase"/>
    <property type="match status" value="1"/>
</dbReference>
<evidence type="ECO:0000256" key="5">
    <source>
        <dbReference type="ARBA" id="ARBA00022679"/>
    </source>
</evidence>
<evidence type="ECO:0000256" key="1">
    <source>
        <dbReference type="ARBA" id="ARBA00000085"/>
    </source>
</evidence>
<dbReference type="SMART" id="SM00304">
    <property type="entry name" value="HAMP"/>
    <property type="match status" value="1"/>
</dbReference>
<dbReference type="PROSITE" id="PS50112">
    <property type="entry name" value="PAS"/>
    <property type="match status" value="1"/>
</dbReference>
<dbReference type="PANTHER" id="PTHR45453">
    <property type="entry name" value="PHOSPHATE REGULON SENSOR PROTEIN PHOR"/>
    <property type="match status" value="1"/>
</dbReference>
<evidence type="ECO:0000313" key="13">
    <source>
        <dbReference type="EMBL" id="OGW99128.1"/>
    </source>
</evidence>
<dbReference type="Pfam" id="PF00672">
    <property type="entry name" value="HAMP"/>
    <property type="match status" value="1"/>
</dbReference>
<comment type="catalytic activity">
    <reaction evidence="1">
        <text>ATP + protein L-histidine = ADP + protein N-phospho-L-histidine.</text>
        <dbReference type="EC" id="2.7.13.3"/>
    </reaction>
</comment>